<dbReference type="AlphaFoldDB" id="A0A1I7B599"/>
<feature type="transmembrane region" description="Helical" evidence="8">
    <location>
        <begin position="138"/>
        <end position="160"/>
    </location>
</feature>
<keyword evidence="11" id="KW-1185">Reference proteome</keyword>
<accession>A0A1I7B599</accession>
<feature type="transmembrane region" description="Helical" evidence="8">
    <location>
        <begin position="230"/>
        <end position="248"/>
    </location>
</feature>
<keyword evidence="5 8" id="KW-1133">Transmembrane helix</keyword>
<feature type="transmembrane region" description="Helical" evidence="8">
    <location>
        <begin position="199"/>
        <end position="218"/>
    </location>
</feature>
<dbReference type="PANTHER" id="PTHR42718:SF46">
    <property type="entry name" value="BLR6921 PROTEIN"/>
    <property type="match status" value="1"/>
</dbReference>
<dbReference type="InterPro" id="IPR020846">
    <property type="entry name" value="MFS_dom"/>
</dbReference>
<keyword evidence="3" id="KW-1003">Cell membrane</keyword>
<dbReference type="SUPFAM" id="SSF103473">
    <property type="entry name" value="MFS general substrate transporter"/>
    <property type="match status" value="2"/>
</dbReference>
<feature type="transmembrane region" description="Helical" evidence="8">
    <location>
        <begin position="403"/>
        <end position="424"/>
    </location>
</feature>
<evidence type="ECO:0000256" key="7">
    <source>
        <dbReference type="SAM" id="MobiDB-lite"/>
    </source>
</evidence>
<feature type="transmembrane region" description="Helical" evidence="8">
    <location>
        <begin position="339"/>
        <end position="357"/>
    </location>
</feature>
<evidence type="ECO:0000259" key="9">
    <source>
        <dbReference type="PROSITE" id="PS50850"/>
    </source>
</evidence>
<dbReference type="Gene3D" id="1.20.1250.20">
    <property type="entry name" value="MFS general substrate transporter like domains"/>
    <property type="match status" value="2"/>
</dbReference>
<evidence type="ECO:0000256" key="1">
    <source>
        <dbReference type="ARBA" id="ARBA00004651"/>
    </source>
</evidence>
<dbReference type="InterPro" id="IPR011701">
    <property type="entry name" value="MFS"/>
</dbReference>
<gene>
    <name evidence="10" type="ORF">SAMN05660657_03286</name>
</gene>
<feature type="transmembrane region" description="Helical" evidence="8">
    <location>
        <begin position="363"/>
        <end position="391"/>
    </location>
</feature>
<dbReference type="RefSeq" id="WP_093580845.1">
    <property type="nucleotide sequence ID" value="NZ_FPBA01000012.1"/>
</dbReference>
<dbReference type="CDD" id="cd17504">
    <property type="entry name" value="MFS_MMR_MDR_like"/>
    <property type="match status" value="1"/>
</dbReference>
<comment type="subcellular location">
    <subcellularLocation>
        <location evidence="1">Cell membrane</location>
        <topology evidence="1">Multi-pass membrane protein</topology>
    </subcellularLocation>
</comment>
<dbReference type="InterPro" id="IPR036259">
    <property type="entry name" value="MFS_trans_sf"/>
</dbReference>
<feature type="transmembrane region" description="Helical" evidence="8">
    <location>
        <begin position="106"/>
        <end position="126"/>
    </location>
</feature>
<proteinExistence type="predicted"/>
<feature type="transmembrane region" description="Helical" evidence="8">
    <location>
        <begin position="51"/>
        <end position="69"/>
    </location>
</feature>
<dbReference type="PROSITE" id="PS50850">
    <property type="entry name" value="MFS"/>
    <property type="match status" value="1"/>
</dbReference>
<feature type="domain" description="Major facilitator superfamily (MFS) profile" evidence="9">
    <location>
        <begin position="15"/>
        <end position="462"/>
    </location>
</feature>
<dbReference type="EMBL" id="FPBA01000012">
    <property type="protein sequence ID" value="SFT82305.1"/>
    <property type="molecule type" value="Genomic_DNA"/>
</dbReference>
<evidence type="ECO:0000256" key="5">
    <source>
        <dbReference type="ARBA" id="ARBA00022989"/>
    </source>
</evidence>
<evidence type="ECO:0000256" key="6">
    <source>
        <dbReference type="ARBA" id="ARBA00023136"/>
    </source>
</evidence>
<dbReference type="Proteomes" id="UP000199546">
    <property type="component" value="Unassembled WGS sequence"/>
</dbReference>
<dbReference type="OrthoDB" id="4484751at2"/>
<dbReference type="GO" id="GO:0022857">
    <property type="term" value="F:transmembrane transporter activity"/>
    <property type="evidence" value="ECO:0007669"/>
    <property type="project" value="InterPro"/>
</dbReference>
<sequence>MRQSPTERRTGHRSTFAVLALGVAAFAFLQSLVNPVLPTVQAELGSSQTDVTWVLTANFIAASVFTPILGRLGDMTGKKRMFVVGLGTMALGCLLSAVATDLSVMIIGRVVQGVGGGVLPLAFGIIRDEFPQREVPGAVGAIAGLTALGGGVGLILAGPIVDAFGYHWLFWVPLIVTVLSALAAQFLLPESRALSAGSINWISAALLSGWLVGLLLAVSQAPTWGWSSPSVLALLAAAVVLAVVWVVAESRAEHPLIDMTMMRIRAVWATNLVTLALGAAVYSALGFLPQLLQASPSDGHGLGASVTESGLMMLPQTVAVFVLGLVAGRMALRFGSRNLVVVGSLVSAVGFLLVVVAHDSEWAIYLITAVNGAGFGLAFSAVANLIVAAVPAHQTGVASGINANVRTIGGAVGAALMASIVSGAATTGGPPGGSGYATGFLVLTGVLVLSALAALLIPEVRRDSRIHNGPDVEMRHPEVALVPGGTLVESESGSPPGGRQNEP</sequence>
<dbReference type="PANTHER" id="PTHR42718">
    <property type="entry name" value="MAJOR FACILITATOR SUPERFAMILY MULTIDRUG TRANSPORTER MFSC"/>
    <property type="match status" value="1"/>
</dbReference>
<name>A0A1I7B599_9ACTN</name>
<dbReference type="STRING" id="1296565.SAMN05660657_03286"/>
<feature type="region of interest" description="Disordered" evidence="7">
    <location>
        <begin position="483"/>
        <end position="503"/>
    </location>
</feature>
<organism evidence="10 11">
    <name type="scientific">Geodermatophilus amargosae</name>
    <dbReference type="NCBI Taxonomy" id="1296565"/>
    <lineage>
        <taxon>Bacteria</taxon>
        <taxon>Bacillati</taxon>
        <taxon>Actinomycetota</taxon>
        <taxon>Actinomycetes</taxon>
        <taxon>Geodermatophilales</taxon>
        <taxon>Geodermatophilaceae</taxon>
        <taxon>Geodermatophilus</taxon>
    </lineage>
</organism>
<dbReference type="GO" id="GO:0005886">
    <property type="term" value="C:plasma membrane"/>
    <property type="evidence" value="ECO:0007669"/>
    <property type="project" value="UniProtKB-SubCell"/>
</dbReference>
<feature type="transmembrane region" description="Helical" evidence="8">
    <location>
        <begin position="166"/>
        <end position="187"/>
    </location>
</feature>
<evidence type="ECO:0000256" key="3">
    <source>
        <dbReference type="ARBA" id="ARBA00022475"/>
    </source>
</evidence>
<evidence type="ECO:0000256" key="4">
    <source>
        <dbReference type="ARBA" id="ARBA00022692"/>
    </source>
</evidence>
<dbReference type="Pfam" id="PF07690">
    <property type="entry name" value="MFS_1"/>
    <property type="match status" value="2"/>
</dbReference>
<evidence type="ECO:0000256" key="8">
    <source>
        <dbReference type="SAM" id="Phobius"/>
    </source>
</evidence>
<feature type="transmembrane region" description="Helical" evidence="8">
    <location>
        <begin position="436"/>
        <end position="457"/>
    </location>
</feature>
<evidence type="ECO:0000313" key="11">
    <source>
        <dbReference type="Proteomes" id="UP000199546"/>
    </source>
</evidence>
<protein>
    <submittedName>
        <fullName evidence="10">Drug resistance transporter, EmrB/QacA subfamily</fullName>
    </submittedName>
</protein>
<feature type="transmembrane region" description="Helical" evidence="8">
    <location>
        <begin position="312"/>
        <end position="332"/>
    </location>
</feature>
<reference evidence="11" key="1">
    <citation type="submission" date="2016-10" db="EMBL/GenBank/DDBJ databases">
        <authorList>
            <person name="Varghese N."/>
            <person name="Submissions S."/>
        </authorList>
    </citation>
    <scope>NUCLEOTIDE SEQUENCE [LARGE SCALE GENOMIC DNA]</scope>
    <source>
        <strain evidence="11">DSM 46136</strain>
    </source>
</reference>
<keyword evidence="6 8" id="KW-0472">Membrane</keyword>
<evidence type="ECO:0000313" key="10">
    <source>
        <dbReference type="EMBL" id="SFT82305.1"/>
    </source>
</evidence>
<keyword evidence="4 8" id="KW-0812">Transmembrane</keyword>
<evidence type="ECO:0000256" key="2">
    <source>
        <dbReference type="ARBA" id="ARBA00022448"/>
    </source>
</evidence>
<keyword evidence="2" id="KW-0813">Transport</keyword>
<feature type="transmembrane region" description="Helical" evidence="8">
    <location>
        <begin position="81"/>
        <end position="100"/>
    </location>
</feature>
<feature type="transmembrane region" description="Helical" evidence="8">
    <location>
        <begin position="268"/>
        <end position="292"/>
    </location>
</feature>